<dbReference type="GeneID" id="100383019"/>
<protein>
    <submittedName>
        <fullName evidence="1">Uncharacterized protein</fullName>
    </submittedName>
</protein>
<sequence length="136" mass="14513">MSPRHDTLRLLRLRLPPHHPLRRLLHYACSPDAHPPPQHPAPAAPHAAELWIAKALASAALLRPHCLPAFCRLAPSPLAAAASVRLAPCAGSALRLFSACTPSRSLYLLLSSPTSTLSRRCADQVATGTHSSCSTK</sequence>
<proteinExistence type="evidence at transcript level"/>
<dbReference type="RefSeq" id="XP_020400757.1">
    <property type="nucleotide sequence ID" value="XM_020545168.1"/>
</dbReference>
<organism evidence="1">
    <name type="scientific">Zea mays</name>
    <name type="common">Maize</name>
    <dbReference type="NCBI Taxonomy" id="4577"/>
    <lineage>
        <taxon>Eukaryota</taxon>
        <taxon>Viridiplantae</taxon>
        <taxon>Streptophyta</taxon>
        <taxon>Embryophyta</taxon>
        <taxon>Tracheophyta</taxon>
        <taxon>Spermatophyta</taxon>
        <taxon>Magnoliopsida</taxon>
        <taxon>Liliopsida</taxon>
        <taxon>Poales</taxon>
        <taxon>Poaceae</taxon>
        <taxon>PACMAD clade</taxon>
        <taxon>Panicoideae</taxon>
        <taxon>Andropogonodae</taxon>
        <taxon>Andropogoneae</taxon>
        <taxon>Tripsacinae</taxon>
        <taxon>Zea</taxon>
    </lineage>
</organism>
<accession>C0PCD7</accession>
<reference evidence="1" key="1">
    <citation type="journal article" date="2009" name="PLoS Genet.">
        <title>Sequencing, mapping, and analysis of 27,455 maize full-length cDNAs.</title>
        <authorList>
            <person name="Soderlund C."/>
            <person name="Descour A."/>
            <person name="Kudrna D."/>
            <person name="Bomhoff M."/>
            <person name="Boyd L."/>
            <person name="Currie J."/>
            <person name="Angelova A."/>
            <person name="Collura K."/>
            <person name="Wissotski M."/>
            <person name="Ashley E."/>
            <person name="Morrow D."/>
            <person name="Fernandes J."/>
            <person name="Walbot V."/>
            <person name="Yu Y."/>
        </authorList>
    </citation>
    <scope>NUCLEOTIDE SEQUENCE</scope>
    <source>
        <strain evidence="1">B73</strain>
    </source>
</reference>
<dbReference type="AlphaFoldDB" id="C0PCD7"/>
<name>C0PCD7_MAIZE</name>
<evidence type="ECO:0000313" key="1">
    <source>
        <dbReference type="EMBL" id="ACN31832.1"/>
    </source>
</evidence>
<dbReference type="EMBL" id="BT065956">
    <property type="protein sequence ID" value="ACN31832.1"/>
    <property type="molecule type" value="mRNA"/>
</dbReference>